<organism evidence="2 3">
    <name type="scientific">Methylobacterium brachythecii</name>
    <dbReference type="NCBI Taxonomy" id="1176177"/>
    <lineage>
        <taxon>Bacteria</taxon>
        <taxon>Pseudomonadati</taxon>
        <taxon>Pseudomonadota</taxon>
        <taxon>Alphaproteobacteria</taxon>
        <taxon>Hyphomicrobiales</taxon>
        <taxon>Methylobacteriaceae</taxon>
        <taxon>Methylobacterium</taxon>
    </lineage>
</organism>
<accession>A0A7W6ALZ8</accession>
<reference evidence="4" key="2">
    <citation type="journal article" date="2019" name="Int. J. Syst. Evol. Microbiol.">
        <title>The Global Catalogue of Microorganisms (GCM) 10K type strain sequencing project: providing services to taxonomists for standard genome sequencing and annotation.</title>
        <authorList>
            <consortium name="The Broad Institute Genomics Platform"/>
            <consortium name="The Broad Institute Genome Sequencing Center for Infectious Disease"/>
            <person name="Wu L."/>
            <person name="Ma J."/>
        </authorList>
    </citation>
    <scope>NUCLEOTIDE SEQUENCE [LARGE SCALE GENOMIC DNA]</scope>
    <source>
        <strain evidence="4">NBRC 107710</strain>
    </source>
</reference>
<name>A0A7W6ALZ8_9HYPH</name>
<sequence>MAASPRDVLAGFVARLPEPQGQPLATFTVRERAPGSYVVERRLSGPGVSRCELGTETYEPLSDACAVIRFVSDAVSHFARQNPEFAVLINGSALPLRSIEAA</sequence>
<dbReference type="EMBL" id="JACIDN010000010">
    <property type="protein sequence ID" value="MBB3905083.1"/>
    <property type="molecule type" value="Genomic_DNA"/>
</dbReference>
<reference evidence="1" key="4">
    <citation type="submission" date="2023-01" db="EMBL/GenBank/DDBJ databases">
        <title>Draft genome sequence of Methylobacterium brachythecii strain NBRC 107710.</title>
        <authorList>
            <person name="Sun Q."/>
            <person name="Mori K."/>
        </authorList>
    </citation>
    <scope>NUCLEOTIDE SEQUENCE</scope>
    <source>
        <strain evidence="1">NBRC 107710</strain>
    </source>
</reference>
<reference evidence="2 3" key="3">
    <citation type="submission" date="2020-08" db="EMBL/GenBank/DDBJ databases">
        <title>Genomic Encyclopedia of Type Strains, Phase IV (KMG-IV): sequencing the most valuable type-strain genomes for metagenomic binning, comparative biology and taxonomic classification.</title>
        <authorList>
            <person name="Goeker M."/>
        </authorList>
    </citation>
    <scope>NUCLEOTIDE SEQUENCE [LARGE SCALE GENOMIC DNA]</scope>
    <source>
        <strain evidence="2 3">DSM 24105</strain>
    </source>
</reference>
<dbReference type="RefSeq" id="WP_183510945.1">
    <property type="nucleotide sequence ID" value="NZ_BSPG01000011.1"/>
</dbReference>
<comment type="caution">
    <text evidence="2">The sequence shown here is derived from an EMBL/GenBank/DDBJ whole genome shotgun (WGS) entry which is preliminary data.</text>
</comment>
<dbReference type="Proteomes" id="UP000517759">
    <property type="component" value="Unassembled WGS sequence"/>
</dbReference>
<proteinExistence type="predicted"/>
<gene>
    <name evidence="1" type="ORF">GCM10007884_23970</name>
    <name evidence="2" type="ORF">GGR33_004611</name>
</gene>
<evidence type="ECO:0000313" key="4">
    <source>
        <dbReference type="Proteomes" id="UP001156881"/>
    </source>
</evidence>
<keyword evidence="4" id="KW-1185">Reference proteome</keyword>
<evidence type="ECO:0000313" key="1">
    <source>
        <dbReference type="EMBL" id="GLS44409.1"/>
    </source>
</evidence>
<evidence type="ECO:0000313" key="2">
    <source>
        <dbReference type="EMBL" id="MBB3905083.1"/>
    </source>
</evidence>
<evidence type="ECO:0000313" key="3">
    <source>
        <dbReference type="Proteomes" id="UP000517759"/>
    </source>
</evidence>
<dbReference type="AlphaFoldDB" id="A0A7W6ALZ8"/>
<protein>
    <submittedName>
        <fullName evidence="2">Uncharacterized protein</fullName>
    </submittedName>
</protein>
<reference evidence="1" key="1">
    <citation type="journal article" date="2014" name="Int. J. Syst. Evol. Microbiol.">
        <title>Complete genome of a new Firmicutes species belonging to the dominant human colonic microbiota ('Ruminococcus bicirculans') reveals two chromosomes and a selective capacity to utilize plant glucans.</title>
        <authorList>
            <consortium name="NISC Comparative Sequencing Program"/>
            <person name="Wegmann U."/>
            <person name="Louis P."/>
            <person name="Goesmann A."/>
            <person name="Henrissat B."/>
            <person name="Duncan S.H."/>
            <person name="Flint H.J."/>
        </authorList>
    </citation>
    <scope>NUCLEOTIDE SEQUENCE</scope>
    <source>
        <strain evidence="1">NBRC 107710</strain>
    </source>
</reference>
<dbReference type="EMBL" id="BSPG01000011">
    <property type="protein sequence ID" value="GLS44409.1"/>
    <property type="molecule type" value="Genomic_DNA"/>
</dbReference>
<dbReference type="Proteomes" id="UP001156881">
    <property type="component" value="Unassembled WGS sequence"/>
</dbReference>